<name>A0A7M7PR43_STRPU</name>
<protein>
    <submittedName>
        <fullName evidence="1">Uncharacterized protein</fullName>
    </submittedName>
</protein>
<proteinExistence type="predicted"/>
<accession>A0A7M7PR43</accession>
<reference evidence="2" key="1">
    <citation type="submission" date="2015-02" db="EMBL/GenBank/DDBJ databases">
        <title>Genome sequencing for Strongylocentrotus purpuratus.</title>
        <authorList>
            <person name="Murali S."/>
            <person name="Liu Y."/>
            <person name="Vee V."/>
            <person name="English A."/>
            <person name="Wang M."/>
            <person name="Skinner E."/>
            <person name="Han Y."/>
            <person name="Muzny D.M."/>
            <person name="Worley K.C."/>
            <person name="Gibbs R.A."/>
        </authorList>
    </citation>
    <scope>NUCLEOTIDE SEQUENCE</scope>
</reference>
<dbReference type="AlphaFoldDB" id="A0A7M7PR43"/>
<sequence>MDAAALWGGKITGGYCNATADSRNGTACPFMVTITGFDNGSLVVHFTVVFESSMGSTLNAFNIQILDANGTPYGTTVSGVTLVCAGVTCVDCTSCSEATTPVTRIPGTLQCYSCSTNSITDVCSTADDLASGSGVLTPTCYQGQRCWTDHYENSSHTVVSRGCKDALCSDLHEDGPDCSTANGVTSCTSCCTESKCNDNKSSSEGLTSSCVTWLTSFFSMVIVLITYRT</sequence>
<evidence type="ECO:0000313" key="1">
    <source>
        <dbReference type="EnsemblMetazoa" id="XP_030855504"/>
    </source>
</evidence>
<dbReference type="RefSeq" id="XP_030855504.1">
    <property type="nucleotide sequence ID" value="XM_030999644.1"/>
</dbReference>
<dbReference type="InParanoid" id="A0A7M7PR43"/>
<dbReference type="EnsemblMetazoa" id="XM_030999644">
    <property type="protein sequence ID" value="XP_030855504"/>
    <property type="gene ID" value="LOC115929732"/>
</dbReference>
<dbReference type="GeneID" id="115929732"/>
<evidence type="ECO:0000313" key="2">
    <source>
        <dbReference type="Proteomes" id="UP000007110"/>
    </source>
</evidence>
<organism evidence="1 2">
    <name type="scientific">Strongylocentrotus purpuratus</name>
    <name type="common">Purple sea urchin</name>
    <dbReference type="NCBI Taxonomy" id="7668"/>
    <lineage>
        <taxon>Eukaryota</taxon>
        <taxon>Metazoa</taxon>
        <taxon>Echinodermata</taxon>
        <taxon>Eleutherozoa</taxon>
        <taxon>Echinozoa</taxon>
        <taxon>Echinoidea</taxon>
        <taxon>Euechinoidea</taxon>
        <taxon>Echinacea</taxon>
        <taxon>Camarodonta</taxon>
        <taxon>Echinidea</taxon>
        <taxon>Strongylocentrotidae</taxon>
        <taxon>Strongylocentrotus</taxon>
    </lineage>
</organism>
<dbReference type="KEGG" id="spu:115929732"/>
<keyword evidence="2" id="KW-1185">Reference proteome</keyword>
<reference evidence="1" key="2">
    <citation type="submission" date="2021-01" db="UniProtKB">
        <authorList>
            <consortium name="EnsemblMetazoa"/>
        </authorList>
    </citation>
    <scope>IDENTIFICATION</scope>
</reference>
<dbReference type="Proteomes" id="UP000007110">
    <property type="component" value="Unassembled WGS sequence"/>
</dbReference>